<evidence type="ECO:0000256" key="1">
    <source>
        <dbReference type="SAM" id="MobiDB-lite"/>
    </source>
</evidence>
<evidence type="ECO:0000313" key="3">
    <source>
        <dbReference type="Proteomes" id="UP000019132"/>
    </source>
</evidence>
<feature type="compositionally biased region" description="Polar residues" evidence="1">
    <location>
        <begin position="73"/>
        <end position="98"/>
    </location>
</feature>
<dbReference type="OMA" id="QLKTFWH"/>
<organism evidence="2 3">
    <name type="scientific">Globisporangium ultimum (strain ATCC 200006 / CBS 805.95 / DAOM BR144)</name>
    <name type="common">Pythium ultimum</name>
    <dbReference type="NCBI Taxonomy" id="431595"/>
    <lineage>
        <taxon>Eukaryota</taxon>
        <taxon>Sar</taxon>
        <taxon>Stramenopiles</taxon>
        <taxon>Oomycota</taxon>
        <taxon>Peronosporomycetes</taxon>
        <taxon>Pythiales</taxon>
        <taxon>Pythiaceae</taxon>
        <taxon>Globisporangium</taxon>
    </lineage>
</organism>
<evidence type="ECO:0000313" key="2">
    <source>
        <dbReference type="EnsemblProtists" id="PYU1_T013259"/>
    </source>
</evidence>
<sequence length="635" mass="70895">MEFLVHNISHSDLIVELTWLRDDDDAHEPRNGHVPPPSVPRSLLGRPKFSLFQQISQTIMDKVEELRAAPVNSTHLSSSCEGSDSLGESPTNATTQHLHPSMLDIAPEQRRRGRRAPEQQSSGWKARCHDTQSPVGFKLDQCPIPVASLHDFQIRGGSETFQLIATHWKKVAITAVYFPLIALLLPKWVQVLREFKSESSRQLIYLISGAGIPRNEAHSIHGNSTETTAQLIALFVQQYYPQMSVTLVHSGSNIFRFDDNVQFMTRELRPRLEAHRETLVDRCGDAWKAHFHVTIAYTDGPPARLSALNASLRIYKPSYLHLWQLRTFWHERKLSMADVDFHSFENIEASPCVTVTDADAMTQTLVKEMRIFRDQFLQAEGEGEVGNFWLRKSRKPVLAVLLIEKEDAQGVKRLIVHRGMNCEVSMPTGSLCAERNAIGSALASDPTLKRRALKMIGVLSLNLEGGGGSSVQKREETTTSVSTTFADIPHVGKFQISKLKEEATTTETTTLRGDNEEASDLGVTAVARSQAVSATSINVTGASSLFIRSPKRRLEVENSNYQSPRKPKRPRTFSCDDTSVEALLSASESKTDRNPLAPCGACKEWLVKIAEANPAFRVVTFDNSRCRSVYVNQIM</sequence>
<dbReference type="EMBL" id="GL376627">
    <property type="status" value="NOT_ANNOTATED_CDS"/>
    <property type="molecule type" value="Genomic_DNA"/>
</dbReference>
<proteinExistence type="predicted"/>
<feature type="region of interest" description="Disordered" evidence="1">
    <location>
        <begin position="73"/>
        <end position="129"/>
    </location>
</feature>
<dbReference type="AlphaFoldDB" id="K3X7R0"/>
<dbReference type="HOGENOM" id="CLU_459615_0_0_1"/>
<dbReference type="EnsemblProtists" id="PYU1_T013259">
    <property type="protein sequence ID" value="PYU1_T013259"/>
    <property type="gene ID" value="PYU1_G013230"/>
</dbReference>
<dbReference type="Proteomes" id="UP000019132">
    <property type="component" value="Unassembled WGS sequence"/>
</dbReference>
<protein>
    <submittedName>
        <fullName evidence="2">Uncharacterized protein</fullName>
    </submittedName>
</protein>
<dbReference type="Pfam" id="PF14421">
    <property type="entry name" value="LmjF365940-deam"/>
    <property type="match status" value="1"/>
</dbReference>
<dbReference type="eggNOG" id="ENOG502RADN">
    <property type="taxonomic scope" value="Eukaryota"/>
</dbReference>
<keyword evidence="3" id="KW-1185">Reference proteome</keyword>
<reference evidence="2" key="3">
    <citation type="submission" date="2015-02" db="UniProtKB">
        <authorList>
            <consortium name="EnsemblProtists"/>
        </authorList>
    </citation>
    <scope>IDENTIFICATION</scope>
    <source>
        <strain evidence="2">DAOM BR144</strain>
    </source>
</reference>
<dbReference type="VEuPathDB" id="FungiDB:PYU1_G013230"/>
<name>K3X7R0_GLOUD</name>
<accession>K3X7R0</accession>
<dbReference type="InParanoid" id="K3X7R0"/>
<reference evidence="3" key="1">
    <citation type="journal article" date="2010" name="Genome Biol.">
        <title>Genome sequence of the necrotrophic plant pathogen Pythium ultimum reveals original pathogenicity mechanisms and effector repertoire.</title>
        <authorList>
            <person name="Levesque C.A."/>
            <person name="Brouwer H."/>
            <person name="Cano L."/>
            <person name="Hamilton J.P."/>
            <person name="Holt C."/>
            <person name="Huitema E."/>
            <person name="Raffaele S."/>
            <person name="Robideau G.P."/>
            <person name="Thines M."/>
            <person name="Win J."/>
            <person name="Zerillo M.M."/>
            <person name="Beakes G.W."/>
            <person name="Boore J.L."/>
            <person name="Busam D."/>
            <person name="Dumas B."/>
            <person name="Ferriera S."/>
            <person name="Fuerstenberg S.I."/>
            <person name="Gachon C.M."/>
            <person name="Gaulin E."/>
            <person name="Govers F."/>
            <person name="Grenville-Briggs L."/>
            <person name="Horner N."/>
            <person name="Hostetler J."/>
            <person name="Jiang R.H."/>
            <person name="Johnson J."/>
            <person name="Krajaejun T."/>
            <person name="Lin H."/>
            <person name="Meijer H.J."/>
            <person name="Moore B."/>
            <person name="Morris P."/>
            <person name="Phuntmart V."/>
            <person name="Puiu D."/>
            <person name="Shetty J."/>
            <person name="Stajich J.E."/>
            <person name="Tripathy S."/>
            <person name="Wawra S."/>
            <person name="van West P."/>
            <person name="Whitty B.R."/>
            <person name="Coutinho P.M."/>
            <person name="Henrissat B."/>
            <person name="Martin F."/>
            <person name="Thomas P.D."/>
            <person name="Tyler B.M."/>
            <person name="De Vries R.P."/>
            <person name="Kamoun S."/>
            <person name="Yandell M."/>
            <person name="Tisserat N."/>
            <person name="Buell C.R."/>
        </authorList>
    </citation>
    <scope>NUCLEOTIDE SEQUENCE</scope>
    <source>
        <strain evidence="3">DAOM:BR144</strain>
    </source>
</reference>
<dbReference type="Gene3D" id="3.40.140.10">
    <property type="entry name" value="Cytidine Deaminase, domain 2"/>
    <property type="match status" value="1"/>
</dbReference>
<dbReference type="InterPro" id="IPR032723">
    <property type="entry name" value="Deaminase_LmjF365940"/>
</dbReference>
<reference evidence="3" key="2">
    <citation type="submission" date="2010-04" db="EMBL/GenBank/DDBJ databases">
        <authorList>
            <person name="Buell R."/>
            <person name="Hamilton J."/>
            <person name="Hostetler J."/>
        </authorList>
    </citation>
    <scope>NUCLEOTIDE SEQUENCE [LARGE SCALE GENOMIC DNA]</scope>
    <source>
        <strain evidence="3">DAOM:BR144</strain>
    </source>
</reference>